<protein>
    <submittedName>
        <fullName evidence="3">Uncharacterized protein</fullName>
    </submittedName>
</protein>
<dbReference type="OrthoDB" id="10481159at2759"/>
<feature type="region of interest" description="Disordered" evidence="1">
    <location>
        <begin position="181"/>
        <end position="375"/>
    </location>
</feature>
<feature type="chain" id="PRO_5025579001" evidence="2">
    <location>
        <begin position="21"/>
        <end position="375"/>
    </location>
</feature>
<feature type="compositionally biased region" description="Polar residues" evidence="1">
    <location>
        <begin position="37"/>
        <end position="54"/>
    </location>
</feature>
<proteinExistence type="predicted"/>
<feature type="compositionally biased region" description="Basic and acidic residues" evidence="1">
    <location>
        <begin position="91"/>
        <end position="102"/>
    </location>
</feature>
<evidence type="ECO:0000313" key="4">
    <source>
        <dbReference type="Proteomes" id="UP000799538"/>
    </source>
</evidence>
<evidence type="ECO:0000256" key="2">
    <source>
        <dbReference type="SAM" id="SignalP"/>
    </source>
</evidence>
<name>A0A6A6GLT4_9PEZI</name>
<dbReference type="AlphaFoldDB" id="A0A6A6GLT4"/>
<feature type="compositionally biased region" description="Polar residues" evidence="1">
    <location>
        <begin position="255"/>
        <end position="273"/>
    </location>
</feature>
<feature type="compositionally biased region" description="Low complexity" evidence="1">
    <location>
        <begin position="354"/>
        <end position="366"/>
    </location>
</feature>
<feature type="compositionally biased region" description="Polar residues" evidence="1">
    <location>
        <begin position="103"/>
        <end position="113"/>
    </location>
</feature>
<feature type="compositionally biased region" description="Polar residues" evidence="1">
    <location>
        <begin position="282"/>
        <end position="302"/>
    </location>
</feature>
<organism evidence="3 4">
    <name type="scientific">Elsinoe ampelina</name>
    <dbReference type="NCBI Taxonomy" id="302913"/>
    <lineage>
        <taxon>Eukaryota</taxon>
        <taxon>Fungi</taxon>
        <taxon>Dikarya</taxon>
        <taxon>Ascomycota</taxon>
        <taxon>Pezizomycotina</taxon>
        <taxon>Dothideomycetes</taxon>
        <taxon>Dothideomycetidae</taxon>
        <taxon>Myriangiales</taxon>
        <taxon>Elsinoaceae</taxon>
        <taxon>Elsinoe</taxon>
    </lineage>
</organism>
<reference evidence="4" key="1">
    <citation type="journal article" date="2020" name="Stud. Mycol.">
        <title>101 Dothideomycetes genomes: A test case for predicting lifestyles and emergence of pathogens.</title>
        <authorList>
            <person name="Haridas S."/>
            <person name="Albert R."/>
            <person name="Binder M."/>
            <person name="Bloem J."/>
            <person name="LaButti K."/>
            <person name="Salamov A."/>
            <person name="Andreopoulos B."/>
            <person name="Baker S."/>
            <person name="Barry K."/>
            <person name="Bills G."/>
            <person name="Bluhm B."/>
            <person name="Cannon C."/>
            <person name="Castanera R."/>
            <person name="Culley D."/>
            <person name="Daum C."/>
            <person name="Ezra D."/>
            <person name="Gonzalez J."/>
            <person name="Henrissat B."/>
            <person name="Kuo A."/>
            <person name="Liang C."/>
            <person name="Lipzen A."/>
            <person name="Lutzoni F."/>
            <person name="Magnuson J."/>
            <person name="Mondo S."/>
            <person name="Nolan M."/>
            <person name="Ohm R."/>
            <person name="Pangilinan J."/>
            <person name="Park H.-J."/>
            <person name="Ramirez L."/>
            <person name="Alfaro M."/>
            <person name="Sun H."/>
            <person name="Tritt A."/>
            <person name="Yoshinaga Y."/>
            <person name="Zwiers L.-H."/>
            <person name="Turgeon B."/>
            <person name="Goodwin S."/>
            <person name="Spatafora J."/>
            <person name="Crous P."/>
            <person name="Grigoriev I."/>
        </authorList>
    </citation>
    <scope>NUCLEOTIDE SEQUENCE [LARGE SCALE GENOMIC DNA]</scope>
    <source>
        <strain evidence="4">CECT 20119</strain>
    </source>
</reference>
<keyword evidence="4" id="KW-1185">Reference proteome</keyword>
<evidence type="ECO:0000313" key="3">
    <source>
        <dbReference type="EMBL" id="KAF2226685.1"/>
    </source>
</evidence>
<dbReference type="EMBL" id="ML992502">
    <property type="protein sequence ID" value="KAF2226685.1"/>
    <property type="molecule type" value="Genomic_DNA"/>
</dbReference>
<feature type="compositionally biased region" description="Pro residues" evidence="1">
    <location>
        <begin position="147"/>
        <end position="157"/>
    </location>
</feature>
<feature type="signal peptide" evidence="2">
    <location>
        <begin position="1"/>
        <end position="20"/>
    </location>
</feature>
<evidence type="ECO:0000256" key="1">
    <source>
        <dbReference type="SAM" id="MobiDB-lite"/>
    </source>
</evidence>
<gene>
    <name evidence="3" type="ORF">BDZ85DRAFT_247093</name>
</gene>
<accession>A0A6A6GLT4</accession>
<feature type="compositionally biased region" description="Polar residues" evidence="1">
    <location>
        <begin position="323"/>
        <end position="343"/>
    </location>
</feature>
<sequence length="375" mass="38676">MRSFALIAILLTIITCLANAAPVSLKLDRRGDEKSSKSNPPTNSQASQGSQQSPVGPATPGAANEDTIATFPETLPNSETNPPPKYPGKGMENDGHEVEHPESNSAEALAQNSGEHRDGLPENVQPQPTSSSDEKKPKSSDGQGSPAKPPPPSPPGERPTLAPLTTDFTPVILPVSRNYNADTGLDDILDTPASGGLGPQTVPLPQAAPDQPPSNPPPGSQEKLQPPSPSSEKSTTKQDSTAPSSPVPDSPASDKTVTTNGAQSPHQDTQSPQSPLPPAYKTTENSPISPNMQQHSGIQSLTGVMKDQTPPTPSDPPPYKSGNPISPSQKSPTSPPGQQSDSQSTTPASPTPSSPKTATSSPTTPTKPKPGGKKP</sequence>
<feature type="region of interest" description="Disordered" evidence="1">
    <location>
        <begin position="29"/>
        <end position="169"/>
    </location>
</feature>
<keyword evidence="2" id="KW-0732">Signal</keyword>
<feature type="compositionally biased region" description="Pro residues" evidence="1">
    <location>
        <begin position="210"/>
        <end position="219"/>
    </location>
</feature>
<dbReference type="Proteomes" id="UP000799538">
    <property type="component" value="Unassembled WGS sequence"/>
</dbReference>
<feature type="compositionally biased region" description="Pro residues" evidence="1">
    <location>
        <begin position="310"/>
        <end position="319"/>
    </location>
</feature>